<evidence type="ECO:0000256" key="1">
    <source>
        <dbReference type="SAM" id="Phobius"/>
    </source>
</evidence>
<evidence type="ECO:0000313" key="3">
    <source>
        <dbReference type="Proteomes" id="UP000054776"/>
    </source>
</evidence>
<evidence type="ECO:0000313" key="2">
    <source>
        <dbReference type="EMBL" id="KRY02789.1"/>
    </source>
</evidence>
<dbReference type="InParanoid" id="A0A0V0YQZ1"/>
<protein>
    <submittedName>
        <fullName evidence="2">Uncharacterized protein</fullName>
    </submittedName>
</protein>
<gene>
    <name evidence="2" type="ORF">T01_2205</name>
</gene>
<dbReference type="STRING" id="6334.A0A0V0YQZ1"/>
<dbReference type="Proteomes" id="UP000054776">
    <property type="component" value="Unassembled WGS sequence"/>
</dbReference>
<keyword evidence="1" id="KW-1133">Transmembrane helix</keyword>
<dbReference type="EMBL" id="JYDH01005805">
    <property type="protein sequence ID" value="KRY02789.1"/>
    <property type="molecule type" value="Genomic_DNA"/>
</dbReference>
<feature type="transmembrane region" description="Helical" evidence="1">
    <location>
        <begin position="27"/>
        <end position="51"/>
    </location>
</feature>
<keyword evidence="1" id="KW-0812">Transmembrane</keyword>
<keyword evidence="1" id="KW-0472">Membrane</keyword>
<dbReference type="AlphaFoldDB" id="A0A0V0YQZ1"/>
<accession>A0A0V0YQZ1</accession>
<organism evidence="2 3">
    <name type="scientific">Trichinella spiralis</name>
    <name type="common">Trichina worm</name>
    <dbReference type="NCBI Taxonomy" id="6334"/>
    <lineage>
        <taxon>Eukaryota</taxon>
        <taxon>Metazoa</taxon>
        <taxon>Ecdysozoa</taxon>
        <taxon>Nematoda</taxon>
        <taxon>Enoplea</taxon>
        <taxon>Dorylaimia</taxon>
        <taxon>Trichinellida</taxon>
        <taxon>Trichinellidae</taxon>
        <taxon>Trichinella</taxon>
    </lineage>
</organism>
<name>A0A0V0YQZ1_TRISP</name>
<proteinExistence type="predicted"/>
<sequence length="57" mass="6363">LGSQELCLLLFCFVSSSICFVPSAIRFVPSVICFVWSSICFVSSAFSRFLFFIGHIC</sequence>
<reference evidence="2 3" key="1">
    <citation type="submission" date="2015-01" db="EMBL/GenBank/DDBJ databases">
        <title>Evolution of Trichinella species and genotypes.</title>
        <authorList>
            <person name="Korhonen P.K."/>
            <person name="Edoardo P."/>
            <person name="Giuseppe L.R."/>
            <person name="Gasser R.B."/>
        </authorList>
    </citation>
    <scope>NUCLEOTIDE SEQUENCE [LARGE SCALE GENOMIC DNA]</scope>
    <source>
        <strain evidence="2">ISS3</strain>
    </source>
</reference>
<feature type="non-terminal residue" evidence="2">
    <location>
        <position position="57"/>
    </location>
</feature>
<comment type="caution">
    <text evidence="2">The sequence shown here is derived from an EMBL/GenBank/DDBJ whole genome shotgun (WGS) entry which is preliminary data.</text>
</comment>
<feature type="non-terminal residue" evidence="2">
    <location>
        <position position="1"/>
    </location>
</feature>
<keyword evidence="3" id="KW-1185">Reference proteome</keyword>